<dbReference type="CDD" id="cd02440">
    <property type="entry name" value="AdoMet_MTases"/>
    <property type="match status" value="1"/>
</dbReference>
<dbReference type="Pfam" id="PF08241">
    <property type="entry name" value="Methyltransf_11"/>
    <property type="match status" value="1"/>
</dbReference>
<dbReference type="InterPro" id="IPR013216">
    <property type="entry name" value="Methyltransf_11"/>
</dbReference>
<gene>
    <name evidence="2" type="ORF">DFR68_10194</name>
</gene>
<dbReference type="InterPro" id="IPR029063">
    <property type="entry name" value="SAM-dependent_MTases_sf"/>
</dbReference>
<evidence type="ECO:0000313" key="2">
    <source>
        <dbReference type="EMBL" id="RDI55261.1"/>
    </source>
</evidence>
<dbReference type="Gene3D" id="3.40.50.150">
    <property type="entry name" value="Vaccinia Virus protein VP39"/>
    <property type="match status" value="1"/>
</dbReference>
<dbReference type="STRING" id="1210089.GCA_001613165_02109"/>
<dbReference type="SUPFAM" id="SSF53335">
    <property type="entry name" value="S-adenosyl-L-methionine-dependent methyltransferases"/>
    <property type="match status" value="1"/>
</dbReference>
<comment type="caution">
    <text evidence="2">The sequence shown here is derived from an EMBL/GenBank/DDBJ whole genome shotgun (WGS) entry which is preliminary data.</text>
</comment>
<dbReference type="PANTHER" id="PTHR42912">
    <property type="entry name" value="METHYLTRANSFERASE"/>
    <property type="match status" value="1"/>
</dbReference>
<sequence length="261" mass="28842">MTKSKDEFRHVYGDPTVLGTKLDVHARYSRKPTDIPRAIATRCGAPSDLEILDIGCGTGHLIEYLSGHGHWGRLVGLDLVRPPIADTAAKQYVVGDAEAVPFPDNSFDVITCVHTLSHIDDLAAAMREARRVLRPGGMFIASANSLTSYPHVDRYRRRVHRIFGWGEPTFTTTTVNAENLGQVLASFWHVATVETLAGELRIPVQKFTPYFAANIPTWDVIPTDAQYGDILQWVAGWSVDDQESGYLTEPKKIALAICSEP</sequence>
<accession>A0A370HDE9</accession>
<evidence type="ECO:0000313" key="3">
    <source>
        <dbReference type="Proteomes" id="UP000255355"/>
    </source>
</evidence>
<dbReference type="InterPro" id="IPR050508">
    <property type="entry name" value="Methyltransf_Superfamily"/>
</dbReference>
<organism evidence="2 3">
    <name type="scientific">Nocardia mexicana</name>
    <dbReference type="NCBI Taxonomy" id="279262"/>
    <lineage>
        <taxon>Bacteria</taxon>
        <taxon>Bacillati</taxon>
        <taxon>Actinomycetota</taxon>
        <taxon>Actinomycetes</taxon>
        <taxon>Mycobacteriales</taxon>
        <taxon>Nocardiaceae</taxon>
        <taxon>Nocardia</taxon>
    </lineage>
</organism>
<dbReference type="GO" id="GO:0008757">
    <property type="term" value="F:S-adenosylmethionine-dependent methyltransferase activity"/>
    <property type="evidence" value="ECO:0007669"/>
    <property type="project" value="InterPro"/>
</dbReference>
<dbReference type="GO" id="GO:0032259">
    <property type="term" value="P:methylation"/>
    <property type="evidence" value="ECO:0007669"/>
    <property type="project" value="UniProtKB-KW"/>
</dbReference>
<keyword evidence="2" id="KW-0808">Transferase</keyword>
<protein>
    <submittedName>
        <fullName evidence="2">Methyltransferase family protein</fullName>
    </submittedName>
</protein>
<dbReference type="EMBL" id="QQAZ01000001">
    <property type="protein sequence ID" value="RDI55261.1"/>
    <property type="molecule type" value="Genomic_DNA"/>
</dbReference>
<name>A0A370HDE9_9NOCA</name>
<dbReference type="Proteomes" id="UP000255355">
    <property type="component" value="Unassembled WGS sequence"/>
</dbReference>
<keyword evidence="3" id="KW-1185">Reference proteome</keyword>
<dbReference type="PANTHER" id="PTHR42912:SF93">
    <property type="entry name" value="N6-ADENOSINE-METHYLTRANSFERASE TMT1A"/>
    <property type="match status" value="1"/>
</dbReference>
<evidence type="ECO:0000259" key="1">
    <source>
        <dbReference type="Pfam" id="PF08241"/>
    </source>
</evidence>
<keyword evidence="2" id="KW-0489">Methyltransferase</keyword>
<reference evidence="2 3" key="1">
    <citation type="submission" date="2018-07" db="EMBL/GenBank/DDBJ databases">
        <title>Genomic Encyclopedia of Type Strains, Phase IV (KMG-IV): sequencing the most valuable type-strain genomes for metagenomic binning, comparative biology and taxonomic classification.</title>
        <authorList>
            <person name="Goeker M."/>
        </authorList>
    </citation>
    <scope>NUCLEOTIDE SEQUENCE [LARGE SCALE GENOMIC DNA]</scope>
    <source>
        <strain evidence="2 3">DSM 44952</strain>
    </source>
</reference>
<feature type="domain" description="Methyltransferase type 11" evidence="1">
    <location>
        <begin position="52"/>
        <end position="140"/>
    </location>
</feature>
<dbReference type="AlphaFoldDB" id="A0A370HDE9"/>
<dbReference type="RefSeq" id="WP_169814231.1">
    <property type="nucleotide sequence ID" value="NZ_QQAZ01000001.1"/>
</dbReference>
<proteinExistence type="predicted"/>